<keyword evidence="2" id="KW-0808">Transferase</keyword>
<accession>A0A1H4F0L1</accession>
<dbReference type="SUPFAM" id="SSF53756">
    <property type="entry name" value="UDP-Glycosyltransferase/glycogen phosphorylase"/>
    <property type="match status" value="1"/>
</dbReference>
<dbReference type="RefSeq" id="WP_175456398.1">
    <property type="nucleotide sequence ID" value="NZ_FNRF01000007.1"/>
</dbReference>
<dbReference type="Pfam" id="PF00534">
    <property type="entry name" value="Glycos_transf_1"/>
    <property type="match status" value="1"/>
</dbReference>
<dbReference type="Proteomes" id="UP000182257">
    <property type="component" value="Unassembled WGS sequence"/>
</dbReference>
<evidence type="ECO:0000259" key="1">
    <source>
        <dbReference type="Pfam" id="PF00534"/>
    </source>
</evidence>
<dbReference type="EMBL" id="FNRF01000007">
    <property type="protein sequence ID" value="SEA90741.1"/>
    <property type="molecule type" value="Genomic_DNA"/>
</dbReference>
<sequence>MKIAILTSGILPVPAVQGGAVENLIDFCLEYNADNHMHNITVYSVYHPNLKLYKILDKTYNQYIFFNTNNWWGKLGKRLYLQKHGGQEYYHYSIEYFLEKAINHIEKKNYDMIIVENRPAYSLKLKGKSNAKLVLHQENDFLNSQVQQYQDIYNSYDLIINTSSYITERVKTINPKDTKCITVLNGIDTKKFYQTPRKNRKQIGFSNEDFIIVYSGRLTKEKGILELIRAIKQLDEIQNIKLLIIGASAYGKDKRSTPFVTELIEESTTIKDKVIFTGFIDYQMIPSYLKTADIAVVPSMWEEPFGLTVIEAMAAGLPLITTYSGGIPEICNGVAILVDRKHIVDNLARAILDLYEHPEKRQQMAAASLERSKMFDKETYAKNFFAALE</sequence>
<dbReference type="CDD" id="cd03801">
    <property type="entry name" value="GT4_PimA-like"/>
    <property type="match status" value="1"/>
</dbReference>
<dbReference type="PANTHER" id="PTHR12526">
    <property type="entry name" value="GLYCOSYLTRANSFERASE"/>
    <property type="match status" value="1"/>
</dbReference>
<organism evidence="2 3">
    <name type="scientific">Xylanibacter ruminicola</name>
    <name type="common">Prevotella ruminicola</name>
    <dbReference type="NCBI Taxonomy" id="839"/>
    <lineage>
        <taxon>Bacteria</taxon>
        <taxon>Pseudomonadati</taxon>
        <taxon>Bacteroidota</taxon>
        <taxon>Bacteroidia</taxon>
        <taxon>Bacteroidales</taxon>
        <taxon>Prevotellaceae</taxon>
        <taxon>Xylanibacter</taxon>
    </lineage>
</organism>
<protein>
    <submittedName>
        <fullName evidence="2">Glycosyltransferase involved in cell wall bisynthesis</fullName>
    </submittedName>
</protein>
<name>A0A1H4F0L1_XYLRU</name>
<dbReference type="GO" id="GO:0016757">
    <property type="term" value="F:glycosyltransferase activity"/>
    <property type="evidence" value="ECO:0007669"/>
    <property type="project" value="InterPro"/>
</dbReference>
<dbReference type="PANTHER" id="PTHR12526:SF627">
    <property type="entry name" value="D-RHAMNOSYLTRANSFERASE WBPZ"/>
    <property type="match status" value="1"/>
</dbReference>
<reference evidence="2 3" key="1">
    <citation type="submission" date="2016-10" db="EMBL/GenBank/DDBJ databases">
        <authorList>
            <person name="de Groot N.N."/>
        </authorList>
    </citation>
    <scope>NUCLEOTIDE SEQUENCE [LARGE SCALE GENOMIC DNA]</scope>
    <source>
        <strain evidence="2 3">D31d</strain>
    </source>
</reference>
<dbReference type="AlphaFoldDB" id="A0A1H4F0L1"/>
<dbReference type="Gene3D" id="3.40.50.2000">
    <property type="entry name" value="Glycogen Phosphorylase B"/>
    <property type="match status" value="2"/>
</dbReference>
<evidence type="ECO:0000313" key="2">
    <source>
        <dbReference type="EMBL" id="SEA90741.1"/>
    </source>
</evidence>
<evidence type="ECO:0000313" key="3">
    <source>
        <dbReference type="Proteomes" id="UP000182257"/>
    </source>
</evidence>
<dbReference type="InterPro" id="IPR001296">
    <property type="entry name" value="Glyco_trans_1"/>
</dbReference>
<gene>
    <name evidence="2" type="ORF">SAMN05216462_3038</name>
</gene>
<proteinExistence type="predicted"/>
<feature type="domain" description="Glycosyl transferase family 1" evidence="1">
    <location>
        <begin position="198"/>
        <end position="367"/>
    </location>
</feature>